<dbReference type="InterPro" id="IPR051610">
    <property type="entry name" value="GPI/OXD"/>
</dbReference>
<dbReference type="GO" id="GO:0046872">
    <property type="term" value="F:metal ion binding"/>
    <property type="evidence" value="ECO:0007669"/>
    <property type="project" value="UniProtKB-KW"/>
</dbReference>
<dbReference type="SUPFAM" id="SSF51182">
    <property type="entry name" value="RmlC-like cupins"/>
    <property type="match status" value="1"/>
</dbReference>
<dbReference type="Pfam" id="PF07883">
    <property type="entry name" value="Cupin_2"/>
    <property type="match status" value="1"/>
</dbReference>
<evidence type="ECO:0000256" key="1">
    <source>
        <dbReference type="ARBA" id="ARBA00022723"/>
    </source>
</evidence>
<accession>A0A2K5AR52</accession>
<evidence type="ECO:0000313" key="4">
    <source>
        <dbReference type="Proteomes" id="UP000236248"/>
    </source>
</evidence>
<dbReference type="InterPro" id="IPR011051">
    <property type="entry name" value="RmlC_Cupin_sf"/>
</dbReference>
<sequence length="111" mass="12534">MRTEVYNVNDILDIMSKDGDWCCTFLQSRSMDAGVLRLKPGEDDPQSPHVNDEIYYIIKGDGFITIEGKDIPIKEGSVIFVPAKAKHKFHGNTKELIALYIFAGRDEDITN</sequence>
<feature type="domain" description="Cupin type-2" evidence="2">
    <location>
        <begin position="35"/>
        <end position="95"/>
    </location>
</feature>
<dbReference type="Gene3D" id="2.60.120.10">
    <property type="entry name" value="Jelly Rolls"/>
    <property type="match status" value="1"/>
</dbReference>
<dbReference type="InterPro" id="IPR013096">
    <property type="entry name" value="Cupin_2"/>
</dbReference>
<protein>
    <submittedName>
        <fullName evidence="3">Cupin 2 conserved barrel domain protein</fullName>
    </submittedName>
</protein>
<keyword evidence="1" id="KW-0479">Metal-binding</keyword>
<dbReference type="InterPro" id="IPR014710">
    <property type="entry name" value="RmlC-like_jellyroll"/>
</dbReference>
<evidence type="ECO:0000313" key="3">
    <source>
        <dbReference type="EMBL" id="SPC34133.1"/>
    </source>
</evidence>
<name>A0A2K5AR52_9ARCH</name>
<dbReference type="AlphaFoldDB" id="A0A2K5AR52"/>
<dbReference type="KEGG" id="ncv:NCAV_0956"/>
<organism evidence="3 4">
    <name type="scientific">Candidatus Nitrosocaldus cavascurensis</name>
    <dbReference type="NCBI Taxonomy" id="2058097"/>
    <lineage>
        <taxon>Archaea</taxon>
        <taxon>Nitrososphaerota</taxon>
        <taxon>Nitrososphaeria</taxon>
        <taxon>Candidatus Nitrosocaldales</taxon>
        <taxon>Candidatus Nitrosocaldaceae</taxon>
        <taxon>Candidatus Nitrosocaldus</taxon>
    </lineage>
</organism>
<dbReference type="EMBL" id="LT981265">
    <property type="protein sequence ID" value="SPC34133.1"/>
    <property type="molecule type" value="Genomic_DNA"/>
</dbReference>
<dbReference type="GeneID" id="41595000"/>
<dbReference type="Proteomes" id="UP000236248">
    <property type="component" value="Chromosome NCAV"/>
</dbReference>
<dbReference type="RefSeq" id="WP_197706562.1">
    <property type="nucleotide sequence ID" value="NZ_LT981265.1"/>
</dbReference>
<reference evidence="4" key="1">
    <citation type="submission" date="2018-01" db="EMBL/GenBank/DDBJ databases">
        <authorList>
            <person name="Kerou L M."/>
        </authorList>
    </citation>
    <scope>NUCLEOTIDE SEQUENCE [LARGE SCALE GENOMIC DNA]</scope>
    <source>
        <strain evidence="4">SCU2</strain>
    </source>
</reference>
<keyword evidence="4" id="KW-1185">Reference proteome</keyword>
<proteinExistence type="predicted"/>
<gene>
    <name evidence="3" type="ORF">NCAV_0956</name>
</gene>
<dbReference type="PANTHER" id="PTHR35848">
    <property type="entry name" value="OXALATE-BINDING PROTEIN"/>
    <property type="match status" value="1"/>
</dbReference>
<dbReference type="PANTHER" id="PTHR35848:SF6">
    <property type="entry name" value="CUPIN TYPE-2 DOMAIN-CONTAINING PROTEIN"/>
    <property type="match status" value="1"/>
</dbReference>
<evidence type="ECO:0000259" key="2">
    <source>
        <dbReference type="Pfam" id="PF07883"/>
    </source>
</evidence>